<name>A0ABX1V4Z9_9GAMM</name>
<comment type="caution">
    <text evidence="2">The sequence shown here is derived from an EMBL/GenBank/DDBJ whole genome shotgun (WGS) entry which is preliminary data.</text>
</comment>
<accession>A0ABX1V4Z9</accession>
<sequence>MFYPNLNHQAGVLSAIREFVEICLNHDITDADFKYQLTELVSAFEIFHHDGIKYDPYINAFILVADYINEHRSDLIYQDYLGQLSSKSIRKLKQIIWGQRANILENIRRFENQESDNRAKFLADVRQVLVDHYAVLVIRVDLGYLKKHLSQISIREFDQHITELRKALKDKNSCFRSLLTYGLALEQGVTRGFHAHLLLFYNGSKVQEDEKIAKRIMEKWKRITWQLGHCSTPNTPEKKAEYEKKGTLGVGKILRDEHKLDQFKRPLFVAYYLVSPDKFSQKMLLTLGNSRTFSKGFYKPHNRNYDTKFKQSQMEQGVGIMTFDDIDMMVYEEEEEE</sequence>
<dbReference type="InterPro" id="IPR057271">
    <property type="entry name" value="YagK_YfjJ_C"/>
</dbReference>
<dbReference type="Proteomes" id="UP000546536">
    <property type="component" value="Unassembled WGS sequence"/>
</dbReference>
<protein>
    <submittedName>
        <fullName evidence="2">Inovirus-type Gp2 protein</fullName>
    </submittedName>
</protein>
<evidence type="ECO:0000259" key="1">
    <source>
        <dbReference type="Pfam" id="PF11726"/>
    </source>
</evidence>
<evidence type="ECO:0000313" key="3">
    <source>
        <dbReference type="Proteomes" id="UP000546536"/>
    </source>
</evidence>
<feature type="domain" description="YagK/YfjJ C-terminal" evidence="1">
    <location>
        <begin position="132"/>
        <end position="223"/>
    </location>
</feature>
<keyword evidence="3" id="KW-1185">Reference proteome</keyword>
<dbReference type="Pfam" id="PF11726">
    <property type="entry name" value="YagK_YfjJ_C"/>
    <property type="match status" value="1"/>
</dbReference>
<reference evidence="2 3" key="1">
    <citation type="submission" date="2020-04" db="EMBL/GenBank/DDBJ databases">
        <title>Acinetobacter Taxon 24.</title>
        <authorList>
            <person name="Nemec A."/>
            <person name="Radolfova-Krizova L."/>
            <person name="Higgins P.G."/>
            <person name="Spanelova P."/>
        </authorList>
    </citation>
    <scope>NUCLEOTIDE SEQUENCE [LARGE SCALE GENOMIC DNA]</scope>
    <source>
        <strain evidence="2 3">ANC 4279</strain>
    </source>
</reference>
<proteinExistence type="predicted"/>
<dbReference type="RefSeq" id="WP_171544950.1">
    <property type="nucleotide sequence ID" value="NZ_JABERG010000017.1"/>
</dbReference>
<gene>
    <name evidence="2" type="ORF">HLH13_13370</name>
</gene>
<organism evidence="2 3">
    <name type="scientific">Acinetobacter terrae</name>
    <dbReference type="NCBI Taxonomy" id="2731247"/>
    <lineage>
        <taxon>Bacteria</taxon>
        <taxon>Pseudomonadati</taxon>
        <taxon>Pseudomonadota</taxon>
        <taxon>Gammaproteobacteria</taxon>
        <taxon>Moraxellales</taxon>
        <taxon>Moraxellaceae</taxon>
        <taxon>Acinetobacter</taxon>
        <taxon>Acinetobacter Taxon 24</taxon>
    </lineage>
</organism>
<dbReference type="EMBL" id="JABERG010000017">
    <property type="protein sequence ID" value="NNH88680.1"/>
    <property type="molecule type" value="Genomic_DNA"/>
</dbReference>
<evidence type="ECO:0000313" key="2">
    <source>
        <dbReference type="EMBL" id="NNH88680.1"/>
    </source>
</evidence>